<feature type="compositionally biased region" description="Acidic residues" evidence="1">
    <location>
        <begin position="458"/>
        <end position="477"/>
    </location>
</feature>
<feature type="compositionally biased region" description="Acidic residues" evidence="1">
    <location>
        <begin position="521"/>
        <end position="546"/>
    </location>
</feature>
<name>A0ABD5UYV1_9EURY</name>
<feature type="compositionally biased region" description="Low complexity" evidence="1">
    <location>
        <begin position="389"/>
        <end position="413"/>
    </location>
</feature>
<feature type="compositionally biased region" description="Acidic residues" evidence="1">
    <location>
        <begin position="433"/>
        <end position="450"/>
    </location>
</feature>
<feature type="compositionally biased region" description="Acidic residues" evidence="1">
    <location>
        <begin position="294"/>
        <end position="308"/>
    </location>
</feature>
<evidence type="ECO:0000313" key="3">
    <source>
        <dbReference type="Proteomes" id="UP001596296"/>
    </source>
</evidence>
<feature type="region of interest" description="Disordered" evidence="1">
    <location>
        <begin position="219"/>
        <end position="566"/>
    </location>
</feature>
<evidence type="ECO:0000256" key="1">
    <source>
        <dbReference type="SAM" id="MobiDB-lite"/>
    </source>
</evidence>
<dbReference type="EMBL" id="JBHSXL010000009">
    <property type="protein sequence ID" value="MFC6893565.1"/>
    <property type="molecule type" value="Genomic_DNA"/>
</dbReference>
<protein>
    <recommendedName>
        <fullName evidence="4">Rpa-associated protein</fullName>
    </recommendedName>
</protein>
<feature type="compositionally biased region" description="Acidic residues" evidence="1">
    <location>
        <begin position="315"/>
        <end position="326"/>
    </location>
</feature>
<organism evidence="2 3">
    <name type="scientific">Halopenitus salinus</name>
    <dbReference type="NCBI Taxonomy" id="1198295"/>
    <lineage>
        <taxon>Archaea</taxon>
        <taxon>Methanobacteriati</taxon>
        <taxon>Methanobacteriota</taxon>
        <taxon>Stenosarchaea group</taxon>
        <taxon>Halobacteria</taxon>
        <taxon>Halobacteriales</taxon>
        <taxon>Haloferacaceae</taxon>
        <taxon>Halopenitus</taxon>
    </lineage>
</organism>
<accession>A0ABD5UYV1</accession>
<keyword evidence="3" id="KW-1185">Reference proteome</keyword>
<dbReference type="RefSeq" id="WP_379745519.1">
    <property type="nucleotide sequence ID" value="NZ_JBHSVN010000001.1"/>
</dbReference>
<evidence type="ECO:0008006" key="4">
    <source>
        <dbReference type="Google" id="ProtNLM"/>
    </source>
</evidence>
<evidence type="ECO:0000313" key="2">
    <source>
        <dbReference type="EMBL" id="MFC6893565.1"/>
    </source>
</evidence>
<sequence>MSESPGTAGTREVAFRVFAAEFDDATVSYSQSDEERAPNYVLTPLGARVNRLFAVGVLTEVERVNEETRRGRVVDPTGAFVTYAGQYQPDEQAFLERAEPPAFVALTGKARTFEPEDSDRVFTSVRPESLNAVDSDTRDRWVVRAAETTLSRLAVFAAALQSDLRGEELRSALEAGGAAEALAEGIPRAIDHYGTSAAYLEATRRMAVDALELVAGERDDVRAPEIEPGEDAPAEIGPLPETDVTIAKPSSVGDSAIDDSPTDDSPTDGEKPASTGDGSVESSGGDATIRSADTDGDTDAQTDTDVDADAVGSGDVDEPGAADEPEHDSASDSGVEAPSGSSTSIEEPEPRDELGDVDDDSSEDVGDGAAGGDASADGQTGGLGDFADPSETGDSGSTTDSDSTTGSSSTDPSNESADSMDPSPAGGSSNTDEMYEMDEEERSEVLEEYGTDFSTGTEVDDPGEADIDVPDADELADEDVRNPGADGTGPTDDIDVDASPSEGDESAASETPETDTRAQADDEPGGDTESESEAGSEGEAETEGGEDVNLTEAAIDAMDDLDEGDGADRDAVIAAVVDRVGGDPDAVEEAIDDALMSGKCYEPTEDRLKAI</sequence>
<proteinExistence type="predicted"/>
<comment type="caution">
    <text evidence="2">The sequence shown here is derived from an EMBL/GenBank/DDBJ whole genome shotgun (WGS) entry which is preliminary data.</text>
</comment>
<dbReference type="Proteomes" id="UP001596296">
    <property type="component" value="Unassembled WGS sequence"/>
</dbReference>
<feature type="compositionally biased region" description="Acidic residues" evidence="1">
    <location>
        <begin position="256"/>
        <end position="267"/>
    </location>
</feature>
<feature type="compositionally biased region" description="Acidic residues" evidence="1">
    <location>
        <begin position="492"/>
        <end position="507"/>
    </location>
</feature>
<gene>
    <name evidence="2" type="ORF">ACFQE9_13250</name>
</gene>
<feature type="compositionally biased region" description="Acidic residues" evidence="1">
    <location>
        <begin position="346"/>
        <end position="366"/>
    </location>
</feature>
<dbReference type="AlphaFoldDB" id="A0ABD5UYV1"/>
<reference evidence="2 3" key="1">
    <citation type="journal article" date="2019" name="Int. J. Syst. Evol. Microbiol.">
        <title>The Global Catalogue of Microorganisms (GCM) 10K type strain sequencing project: providing services to taxonomists for standard genome sequencing and annotation.</title>
        <authorList>
            <consortium name="The Broad Institute Genomics Platform"/>
            <consortium name="The Broad Institute Genome Sequencing Center for Infectious Disease"/>
            <person name="Wu L."/>
            <person name="Ma J."/>
        </authorList>
    </citation>
    <scope>NUCLEOTIDE SEQUENCE [LARGE SCALE GENOMIC DNA]</scope>
    <source>
        <strain evidence="2 3">SKJ47</strain>
    </source>
</reference>